<sequence length="159" mass="18459">MKRYRMVFLLLFLAAITIIGLFLWYLSFSSISDLSDDIRFKGYLNKPLVVKQTSILQHSTESVNRFSAYSVNSFYEDSTTTDVSFLKKYAIGDTIIFTSAKGYYSNHVGVTYYLLGKEKLDSGEIIEFEYYAGFDYTPAIWETLDEFLERRKLENKTSN</sequence>
<dbReference type="OrthoDB" id="1435273at2"/>
<gene>
    <name evidence="2" type="ORF">SAMN05660703_1656</name>
</gene>
<reference evidence="2 3" key="1">
    <citation type="submission" date="2017-04" db="EMBL/GenBank/DDBJ databases">
        <authorList>
            <person name="Afonso C.L."/>
            <person name="Miller P.J."/>
            <person name="Scott M.A."/>
            <person name="Spackman E."/>
            <person name="Goraichik I."/>
            <person name="Dimitrov K.M."/>
            <person name="Suarez D.L."/>
            <person name="Swayne D.E."/>
        </authorList>
    </citation>
    <scope>NUCLEOTIDE SEQUENCE [LARGE SCALE GENOMIC DNA]</scope>
    <source>
        <strain evidence="2 3">DSM 21164</strain>
    </source>
</reference>
<dbReference type="RefSeq" id="WP_084061014.1">
    <property type="nucleotide sequence ID" value="NZ_FWXO01000002.1"/>
</dbReference>
<dbReference type="AlphaFoldDB" id="A0A1W1ZZU2"/>
<dbReference type="EMBL" id="FWXO01000002">
    <property type="protein sequence ID" value="SMC53588.1"/>
    <property type="molecule type" value="Genomic_DNA"/>
</dbReference>
<proteinExistence type="predicted"/>
<evidence type="ECO:0000313" key="3">
    <source>
        <dbReference type="Proteomes" id="UP000192360"/>
    </source>
</evidence>
<keyword evidence="1" id="KW-1133">Transmembrane helix</keyword>
<keyword evidence="1" id="KW-0472">Membrane</keyword>
<organism evidence="2 3">
    <name type="scientific">Cellulophaga tyrosinoxydans</name>
    <dbReference type="NCBI Taxonomy" id="504486"/>
    <lineage>
        <taxon>Bacteria</taxon>
        <taxon>Pseudomonadati</taxon>
        <taxon>Bacteroidota</taxon>
        <taxon>Flavobacteriia</taxon>
        <taxon>Flavobacteriales</taxon>
        <taxon>Flavobacteriaceae</taxon>
        <taxon>Cellulophaga</taxon>
    </lineage>
</organism>
<accession>A0A1W1ZZU2</accession>
<dbReference type="STRING" id="504486.SAMN05660703_1656"/>
<name>A0A1W1ZZU2_9FLAO</name>
<evidence type="ECO:0000313" key="2">
    <source>
        <dbReference type="EMBL" id="SMC53588.1"/>
    </source>
</evidence>
<keyword evidence="1" id="KW-0812">Transmembrane</keyword>
<dbReference type="Proteomes" id="UP000192360">
    <property type="component" value="Unassembled WGS sequence"/>
</dbReference>
<evidence type="ECO:0000256" key="1">
    <source>
        <dbReference type="SAM" id="Phobius"/>
    </source>
</evidence>
<protein>
    <submittedName>
        <fullName evidence="2">Uncharacterized protein</fullName>
    </submittedName>
</protein>
<keyword evidence="3" id="KW-1185">Reference proteome</keyword>
<feature type="transmembrane region" description="Helical" evidence="1">
    <location>
        <begin position="7"/>
        <end position="26"/>
    </location>
</feature>